<feature type="domain" description="HTH lacI-type" evidence="4">
    <location>
        <begin position="1"/>
        <end position="57"/>
    </location>
</feature>
<dbReference type="SMART" id="SM00354">
    <property type="entry name" value="HTH_LACI"/>
    <property type="match status" value="1"/>
</dbReference>
<dbReference type="PANTHER" id="PTHR30146:SF109">
    <property type="entry name" value="HTH-TYPE TRANSCRIPTIONAL REGULATOR GALS"/>
    <property type="match status" value="1"/>
</dbReference>
<comment type="caution">
    <text evidence="5">The sequence shown here is derived from an EMBL/GenBank/DDBJ whole genome shotgun (WGS) entry which is preliminary data.</text>
</comment>
<dbReference type="InterPro" id="IPR000843">
    <property type="entry name" value="HTH_LacI"/>
</dbReference>
<dbReference type="PROSITE" id="PS00356">
    <property type="entry name" value="HTH_LACI_1"/>
    <property type="match status" value="1"/>
</dbReference>
<dbReference type="Proteomes" id="UP000658131">
    <property type="component" value="Unassembled WGS sequence"/>
</dbReference>
<dbReference type="PRINTS" id="PR00036">
    <property type="entry name" value="HTHLACI"/>
</dbReference>
<dbReference type="RefSeq" id="WP_262400196.1">
    <property type="nucleotide sequence ID" value="NZ_JACRTB010000014.1"/>
</dbReference>
<evidence type="ECO:0000256" key="2">
    <source>
        <dbReference type="ARBA" id="ARBA00023125"/>
    </source>
</evidence>
<dbReference type="InterPro" id="IPR028082">
    <property type="entry name" value="Peripla_BP_I"/>
</dbReference>
<keyword evidence="1" id="KW-0805">Transcription regulation</keyword>
<keyword evidence="2 5" id="KW-0238">DNA-binding</keyword>
<evidence type="ECO:0000256" key="1">
    <source>
        <dbReference type="ARBA" id="ARBA00023015"/>
    </source>
</evidence>
<evidence type="ECO:0000313" key="6">
    <source>
        <dbReference type="Proteomes" id="UP000658131"/>
    </source>
</evidence>
<dbReference type="Gene3D" id="3.40.50.2300">
    <property type="match status" value="2"/>
</dbReference>
<proteinExistence type="predicted"/>
<dbReference type="PANTHER" id="PTHR30146">
    <property type="entry name" value="LACI-RELATED TRANSCRIPTIONAL REPRESSOR"/>
    <property type="match status" value="1"/>
</dbReference>
<dbReference type="CDD" id="cd01544">
    <property type="entry name" value="PBP1_GalR"/>
    <property type="match status" value="1"/>
</dbReference>
<protein>
    <submittedName>
        <fullName evidence="5">LacI family DNA-binding transcriptional regulator</fullName>
    </submittedName>
</protein>
<name>A0ABR7NJV6_9FIRM</name>
<keyword evidence="3" id="KW-0804">Transcription</keyword>
<keyword evidence="6" id="KW-1185">Reference proteome</keyword>
<evidence type="ECO:0000259" key="4">
    <source>
        <dbReference type="PROSITE" id="PS50932"/>
    </source>
</evidence>
<dbReference type="CDD" id="cd01392">
    <property type="entry name" value="HTH_LacI"/>
    <property type="match status" value="1"/>
</dbReference>
<evidence type="ECO:0000313" key="5">
    <source>
        <dbReference type="EMBL" id="MBC8576692.1"/>
    </source>
</evidence>
<accession>A0ABR7NJV6</accession>
<dbReference type="Pfam" id="PF00356">
    <property type="entry name" value="LacI"/>
    <property type="match status" value="1"/>
</dbReference>
<dbReference type="PROSITE" id="PS50932">
    <property type="entry name" value="HTH_LACI_2"/>
    <property type="match status" value="1"/>
</dbReference>
<dbReference type="EMBL" id="JACRTB010000014">
    <property type="protein sequence ID" value="MBC8576692.1"/>
    <property type="molecule type" value="Genomic_DNA"/>
</dbReference>
<organism evidence="5 6">
    <name type="scientific">Yanshouia hominis</name>
    <dbReference type="NCBI Taxonomy" id="2763673"/>
    <lineage>
        <taxon>Bacteria</taxon>
        <taxon>Bacillati</taxon>
        <taxon>Bacillota</taxon>
        <taxon>Clostridia</taxon>
        <taxon>Eubacteriales</taxon>
        <taxon>Oscillospiraceae</taxon>
        <taxon>Yanshouia</taxon>
    </lineage>
</organism>
<dbReference type="GO" id="GO:0003677">
    <property type="term" value="F:DNA binding"/>
    <property type="evidence" value="ECO:0007669"/>
    <property type="project" value="UniProtKB-KW"/>
</dbReference>
<sequence length="347" mass="38818">MTLKEIAEQVGVSTSTVSRVINKNDTKCASQPVREKIWDAVTASGYVPNQHAQRLKLAASGQEDSVQETPEKDLACIFARSGDINNDPFFNSIYRAVEKEAFRNGYFIKYSLSFPQLVSSYSLDLLKTANIDGIVILGRCKAEHLQLLRNEFRNLVYVCLNAINPVIDQIICDGYQVARTAVNYLNSQGHTSIGYIGEIENEIRYKGYRDEMEALGLPMPKEWIADVNLSMEGGYHGARRLKENGGLPTAIFCCNDITAVGAIKSIKEMGLKIPQDVSLLSIDDIEMASYVTPMLSTISIPKEEMGKMAVKILLDRINKGHRLPVRLELPYQIKARESCRNLTKEFL</sequence>
<evidence type="ECO:0000256" key="3">
    <source>
        <dbReference type="ARBA" id="ARBA00023163"/>
    </source>
</evidence>
<gene>
    <name evidence="5" type="ORF">H8717_09785</name>
</gene>
<dbReference type="SUPFAM" id="SSF53822">
    <property type="entry name" value="Periplasmic binding protein-like I"/>
    <property type="match status" value="1"/>
</dbReference>
<dbReference type="InterPro" id="IPR010982">
    <property type="entry name" value="Lambda_DNA-bd_dom_sf"/>
</dbReference>
<dbReference type="Pfam" id="PF13377">
    <property type="entry name" value="Peripla_BP_3"/>
    <property type="match status" value="1"/>
</dbReference>
<dbReference type="SUPFAM" id="SSF47413">
    <property type="entry name" value="lambda repressor-like DNA-binding domains"/>
    <property type="match status" value="1"/>
</dbReference>
<reference evidence="5 6" key="1">
    <citation type="submission" date="2020-08" db="EMBL/GenBank/DDBJ databases">
        <title>Genome public.</title>
        <authorList>
            <person name="Liu C."/>
            <person name="Sun Q."/>
        </authorList>
    </citation>
    <scope>NUCLEOTIDE SEQUENCE [LARGE SCALE GENOMIC DNA]</scope>
    <source>
        <strain evidence="5 6">BX1</strain>
    </source>
</reference>
<dbReference type="Gene3D" id="1.10.260.40">
    <property type="entry name" value="lambda repressor-like DNA-binding domains"/>
    <property type="match status" value="1"/>
</dbReference>
<dbReference type="InterPro" id="IPR046335">
    <property type="entry name" value="LacI/GalR-like_sensor"/>
</dbReference>